<comment type="cofactor">
    <cofactor evidence="1">
        <name>FAD</name>
        <dbReference type="ChEBI" id="CHEBI:57692"/>
    </cofactor>
</comment>
<protein>
    <submittedName>
        <fullName evidence="7">FAD-dependent oxidoreductase</fullName>
    </submittedName>
</protein>
<dbReference type="PANTHER" id="PTHR42913:SF9">
    <property type="entry name" value="SLR1591 PROTEIN"/>
    <property type="match status" value="1"/>
</dbReference>
<dbReference type="InterPro" id="IPR036188">
    <property type="entry name" value="FAD/NAD-bd_sf"/>
</dbReference>
<evidence type="ECO:0000313" key="8">
    <source>
        <dbReference type="Proteomes" id="UP000593626"/>
    </source>
</evidence>
<dbReference type="InterPro" id="IPR051169">
    <property type="entry name" value="NADH-Q_oxidoreductase"/>
</dbReference>
<dbReference type="Proteomes" id="UP000593626">
    <property type="component" value="Chromosome"/>
</dbReference>
<sequence length="348" mass="39050">MKPSLYLVGGGHSHLHVIKNFPESLKEDVDITLISPSNYQYYSGMFSGFTEGLYEESDIRIDLRQLCVEKGIIFLEDTLVALDPFSKTILLQNNGVKTFDMLSVNIGSVHEHSSSKNLYKPNFRFPTLVREWRAADSPTIVGGGASAVELALAAQTYRSKEGLTSPVSIWTKSEIFSFHPKHANKIRTILHEAGVQLHEYQQMTQEQAKSFPEHSILYFTGPKAPDLFKQSGLSVDENGYVLVNQSLQSVSHSSIFAVGDNASLEGYPDLAKNGVYAVRQGPVLLQNLERYLYNEDLLPFKPQRTFLSILSTGNKRGFLTYGDLSMEGVIPWKLKNKIDTRFISTYRV</sequence>
<dbReference type="Pfam" id="PF07992">
    <property type="entry name" value="Pyr_redox_2"/>
    <property type="match status" value="1"/>
</dbReference>
<keyword evidence="5" id="KW-0560">Oxidoreductase</keyword>
<evidence type="ECO:0000256" key="1">
    <source>
        <dbReference type="ARBA" id="ARBA00001974"/>
    </source>
</evidence>
<dbReference type="PANTHER" id="PTHR42913">
    <property type="entry name" value="APOPTOSIS-INDUCING FACTOR 1"/>
    <property type="match status" value="1"/>
</dbReference>
<organism evidence="7 8">
    <name type="scientific">Mangrovibacillus cuniculi</name>
    <dbReference type="NCBI Taxonomy" id="2593652"/>
    <lineage>
        <taxon>Bacteria</taxon>
        <taxon>Bacillati</taxon>
        <taxon>Bacillota</taxon>
        <taxon>Bacilli</taxon>
        <taxon>Bacillales</taxon>
        <taxon>Bacillaceae</taxon>
        <taxon>Mangrovibacillus</taxon>
    </lineage>
</organism>
<evidence type="ECO:0000256" key="5">
    <source>
        <dbReference type="ARBA" id="ARBA00023002"/>
    </source>
</evidence>
<comment type="similarity">
    <text evidence="2">Belongs to the NADH dehydrogenase family.</text>
</comment>
<dbReference type="GO" id="GO:0019646">
    <property type="term" value="P:aerobic electron transport chain"/>
    <property type="evidence" value="ECO:0007669"/>
    <property type="project" value="TreeGrafter"/>
</dbReference>
<evidence type="ECO:0000259" key="6">
    <source>
        <dbReference type="Pfam" id="PF07992"/>
    </source>
</evidence>
<keyword evidence="4" id="KW-0274">FAD</keyword>
<proteinExistence type="inferred from homology"/>
<dbReference type="SUPFAM" id="SSF51905">
    <property type="entry name" value="FAD/NAD(P)-binding domain"/>
    <property type="match status" value="1"/>
</dbReference>
<evidence type="ECO:0000256" key="4">
    <source>
        <dbReference type="ARBA" id="ARBA00022827"/>
    </source>
</evidence>
<dbReference type="RefSeq" id="WP_239672792.1">
    <property type="nucleotide sequence ID" value="NZ_CP049742.1"/>
</dbReference>
<name>A0A7S8HH51_9BACI</name>
<evidence type="ECO:0000256" key="2">
    <source>
        <dbReference type="ARBA" id="ARBA00005272"/>
    </source>
</evidence>
<accession>A0A7S8HH51</accession>
<keyword evidence="3" id="KW-0285">Flavoprotein</keyword>
<reference evidence="7 8" key="1">
    <citation type="submission" date="2019-07" db="EMBL/GenBank/DDBJ databases">
        <title>Genome sequence of 2 isolates from Red Sea Mangroves.</title>
        <authorList>
            <person name="Sefrji F."/>
            <person name="Michoud G."/>
            <person name="Merlino G."/>
            <person name="Daffonchio D."/>
        </authorList>
    </citation>
    <scope>NUCLEOTIDE SEQUENCE [LARGE SCALE GENOMIC DNA]</scope>
    <source>
        <strain evidence="7 8">R1DC41</strain>
    </source>
</reference>
<evidence type="ECO:0000256" key="3">
    <source>
        <dbReference type="ARBA" id="ARBA00022630"/>
    </source>
</evidence>
<dbReference type="InterPro" id="IPR023753">
    <property type="entry name" value="FAD/NAD-binding_dom"/>
</dbReference>
<dbReference type="Gene3D" id="3.50.50.100">
    <property type="match status" value="1"/>
</dbReference>
<dbReference type="GO" id="GO:0003955">
    <property type="term" value="F:NAD(P)H dehydrogenase (quinone) activity"/>
    <property type="evidence" value="ECO:0007669"/>
    <property type="project" value="TreeGrafter"/>
</dbReference>
<evidence type="ECO:0000313" key="7">
    <source>
        <dbReference type="EMBL" id="QPC48110.1"/>
    </source>
</evidence>
<feature type="domain" description="FAD/NAD(P)-binding" evidence="6">
    <location>
        <begin position="7"/>
        <end position="275"/>
    </location>
</feature>
<keyword evidence="8" id="KW-1185">Reference proteome</keyword>
<gene>
    <name evidence="7" type="ORF">G8O30_14820</name>
</gene>
<dbReference type="KEGG" id="mcui:G8O30_14820"/>
<dbReference type="EMBL" id="CP049742">
    <property type="protein sequence ID" value="QPC48110.1"/>
    <property type="molecule type" value="Genomic_DNA"/>
</dbReference>
<dbReference type="AlphaFoldDB" id="A0A7S8HH51"/>